<reference evidence="3 4" key="1">
    <citation type="journal article" date="2012" name="BMC Genomics">
        <title>Sequencing the genome of Marssonina brunnea reveals fungus-poplar co-evolution.</title>
        <authorList>
            <person name="Zhu S."/>
            <person name="Cao Y.-Z."/>
            <person name="Jiang C."/>
            <person name="Tan B.-Y."/>
            <person name="Wang Z."/>
            <person name="Feng S."/>
            <person name="Zhang L."/>
            <person name="Su X.-H."/>
            <person name="Brejova B."/>
            <person name="Vinar T."/>
            <person name="Xu M."/>
            <person name="Wang M.-X."/>
            <person name="Zhang S.-G."/>
            <person name="Huang M.-R."/>
            <person name="Wu R."/>
            <person name="Zhou Y."/>
        </authorList>
    </citation>
    <scope>NUCLEOTIDE SEQUENCE [LARGE SCALE GENOMIC DNA]</scope>
    <source>
        <strain evidence="3 4">MB_m1</strain>
    </source>
</reference>
<keyword evidence="4" id="KW-1185">Reference proteome</keyword>
<dbReference type="OrthoDB" id="4114825at2759"/>
<evidence type="ECO:0000313" key="3">
    <source>
        <dbReference type="EMBL" id="EKD12411.1"/>
    </source>
</evidence>
<dbReference type="PANTHER" id="PTHR39601:SF1">
    <property type="entry name" value="CHORIOGENIN HMINOR"/>
    <property type="match status" value="1"/>
</dbReference>
<dbReference type="PANTHER" id="PTHR39601">
    <property type="entry name" value="CHORIOGENIN HMINOR"/>
    <property type="match status" value="1"/>
</dbReference>
<dbReference type="Pfam" id="PF26013">
    <property type="entry name" value="DUF8004"/>
    <property type="match status" value="1"/>
</dbReference>
<protein>
    <recommendedName>
        <fullName evidence="2">DUF8004 domain-containing protein</fullName>
    </recommendedName>
</protein>
<dbReference type="Proteomes" id="UP000006753">
    <property type="component" value="Unassembled WGS sequence"/>
</dbReference>
<sequence length="705" mass="79580">MNLRKWDGAAGRSTDWDGLRRVQDPDLWYEDGNCLVYLYERGQSRRGPAFKIPMDALLQAKCQPLLDRFLAGTLQGSPSSKTSNVICSNQDRDRVYELYIPAPPYVDREEAFLYHTATRNFFAWIFRRFLVGVHLGGALVGLLNSMNQFRSTGEDNTQGIIDYMNEEGYSDMRNTPDHALGVIYLAEQFRLRDLWLDAFAHCAGMHEKLIISPGFEFMARKTRALITRSRFEMDARLDQYGTRLSSFLWDELSDAHLGFSSAARAHLNKFRSFLHSYHKEKLGCYPPACEYGRTSFPKHIYAQMCTEFQNLYEYLVDKSRRPADSITLIQRGGVCVLQSVQAFDQRNKYQPLDYPLPLLPKSGDKSGPPLKRRYTIAARGDKMKSNPRLVTLAHLVIATNGQDQAVLDCTLVRAYKGFEEHCVFYPTKGDRNEKLSQTDARKVRWILIYSILQTLLSATLAPREVRDTHNVPYNICVITAGCPPWKVHPHEASFRSQAIQTKVDFKAVIKQSPTERIAPTLSEVKPDIDCFAITHARQNSACSSPMSSSSKGTIQTALGTLGNMPELYPTNPQRALYHETLVHVYGNNTLASTHTSSVSINAARAATVSEEHRRKNSSESGYSSENDTFSRWSNDSRCANDSPGTSPSNSLRGSDPNIGISRKSIKNFLDTPISVLGLLRRLSSIYDEDLLQPSPLKLKNSEFFV</sequence>
<organism evidence="3 4">
    <name type="scientific">Marssonina brunnea f. sp. multigermtubi (strain MB_m1)</name>
    <name type="common">Marssonina leaf spot fungus</name>
    <dbReference type="NCBI Taxonomy" id="1072389"/>
    <lineage>
        <taxon>Eukaryota</taxon>
        <taxon>Fungi</taxon>
        <taxon>Dikarya</taxon>
        <taxon>Ascomycota</taxon>
        <taxon>Pezizomycotina</taxon>
        <taxon>Leotiomycetes</taxon>
        <taxon>Helotiales</taxon>
        <taxon>Drepanopezizaceae</taxon>
        <taxon>Drepanopeziza</taxon>
    </lineage>
</organism>
<feature type="region of interest" description="Disordered" evidence="1">
    <location>
        <begin position="608"/>
        <end position="657"/>
    </location>
</feature>
<dbReference type="OMA" id="PAWEQYA"/>
<gene>
    <name evidence="3" type="ORF">MBM_09445</name>
</gene>
<dbReference type="STRING" id="1072389.K1WHR2"/>
<dbReference type="AlphaFoldDB" id="K1WHR2"/>
<dbReference type="KEGG" id="mbe:MBM_09445"/>
<dbReference type="eggNOG" id="ENOG502RYFW">
    <property type="taxonomic scope" value="Eukaryota"/>
</dbReference>
<dbReference type="InParanoid" id="K1WHR2"/>
<evidence type="ECO:0000313" key="4">
    <source>
        <dbReference type="Proteomes" id="UP000006753"/>
    </source>
</evidence>
<evidence type="ECO:0000259" key="2">
    <source>
        <dbReference type="Pfam" id="PF26013"/>
    </source>
</evidence>
<dbReference type="InterPro" id="IPR058317">
    <property type="entry name" value="DUF8004"/>
</dbReference>
<evidence type="ECO:0000256" key="1">
    <source>
        <dbReference type="SAM" id="MobiDB-lite"/>
    </source>
</evidence>
<accession>K1WHR2</accession>
<dbReference type="EMBL" id="JH921458">
    <property type="protein sequence ID" value="EKD12411.1"/>
    <property type="molecule type" value="Genomic_DNA"/>
</dbReference>
<name>K1WHR2_MARBU</name>
<feature type="domain" description="DUF8004" evidence="2">
    <location>
        <begin position="158"/>
        <end position="248"/>
    </location>
</feature>
<feature type="compositionally biased region" description="Polar residues" evidence="1">
    <location>
        <begin position="618"/>
        <end position="652"/>
    </location>
</feature>
<dbReference type="HOGENOM" id="CLU_010761_0_0_1"/>
<proteinExistence type="predicted"/>